<dbReference type="PROSITE" id="PS50405">
    <property type="entry name" value="GST_CTER"/>
    <property type="match status" value="1"/>
</dbReference>
<evidence type="ECO:0000313" key="3">
    <source>
        <dbReference type="EMBL" id="GHC92114.1"/>
    </source>
</evidence>
<gene>
    <name evidence="3" type="ORF">GCM10007320_41860</name>
</gene>
<dbReference type="Pfam" id="PF13409">
    <property type="entry name" value="GST_N_2"/>
    <property type="match status" value="1"/>
</dbReference>
<dbReference type="SFLD" id="SFLDS00019">
    <property type="entry name" value="Glutathione_Transferase_(cytos"/>
    <property type="match status" value="1"/>
</dbReference>
<dbReference type="EMBL" id="BMYK01000015">
    <property type="protein sequence ID" value="GHC92114.1"/>
    <property type="molecule type" value="Genomic_DNA"/>
</dbReference>
<proteinExistence type="predicted"/>
<accession>A0ABQ3G6T9</accession>
<dbReference type="InterPro" id="IPR040079">
    <property type="entry name" value="Glutathione_S-Trfase"/>
</dbReference>
<comment type="caution">
    <text evidence="3">The sequence shown here is derived from an EMBL/GenBank/DDBJ whole genome shotgun (WGS) entry which is preliminary data.</text>
</comment>
<evidence type="ECO:0000259" key="1">
    <source>
        <dbReference type="PROSITE" id="PS50404"/>
    </source>
</evidence>
<feature type="domain" description="GST C-terminal" evidence="2">
    <location>
        <begin position="83"/>
        <end position="210"/>
    </location>
</feature>
<reference evidence="4" key="1">
    <citation type="journal article" date="2019" name="Int. J. Syst. Evol. Microbiol.">
        <title>The Global Catalogue of Microorganisms (GCM) 10K type strain sequencing project: providing services to taxonomists for standard genome sequencing and annotation.</title>
        <authorList>
            <consortium name="The Broad Institute Genomics Platform"/>
            <consortium name="The Broad Institute Genome Sequencing Center for Infectious Disease"/>
            <person name="Wu L."/>
            <person name="Ma J."/>
        </authorList>
    </citation>
    <scope>NUCLEOTIDE SEQUENCE [LARGE SCALE GENOMIC DNA]</scope>
    <source>
        <strain evidence="4">KCTC 23314</strain>
    </source>
</reference>
<dbReference type="PANTHER" id="PTHR44051:SF2">
    <property type="entry name" value="HYPOTHETICAL GLUTATHIONE S-TRANSFERASE LIKE PROTEIN"/>
    <property type="match status" value="1"/>
</dbReference>
<dbReference type="Pfam" id="PF00043">
    <property type="entry name" value="GST_C"/>
    <property type="match status" value="1"/>
</dbReference>
<dbReference type="InterPro" id="IPR036282">
    <property type="entry name" value="Glutathione-S-Trfase_C_sf"/>
</dbReference>
<dbReference type="Proteomes" id="UP000626210">
    <property type="component" value="Unassembled WGS sequence"/>
</dbReference>
<dbReference type="Gene3D" id="1.20.1050.10">
    <property type="match status" value="1"/>
</dbReference>
<dbReference type="InterPro" id="IPR004045">
    <property type="entry name" value="Glutathione_S-Trfase_N"/>
</dbReference>
<protein>
    <submittedName>
        <fullName evidence="3">Glutathione S-transferase</fullName>
    </submittedName>
</protein>
<dbReference type="PANTHER" id="PTHR44051">
    <property type="entry name" value="GLUTATHIONE S-TRANSFERASE-RELATED"/>
    <property type="match status" value="1"/>
</dbReference>
<dbReference type="PROSITE" id="PS50404">
    <property type="entry name" value="GST_NTER"/>
    <property type="match status" value="1"/>
</dbReference>
<dbReference type="RefSeq" id="WP_189688840.1">
    <property type="nucleotide sequence ID" value="NZ_BMYK01000015.1"/>
</dbReference>
<name>A0ABQ3G6T9_9BURK</name>
<dbReference type="InterPro" id="IPR036249">
    <property type="entry name" value="Thioredoxin-like_sf"/>
</dbReference>
<dbReference type="SFLD" id="SFLDG00358">
    <property type="entry name" value="Main_(cytGST)"/>
    <property type="match status" value="1"/>
</dbReference>
<feature type="domain" description="GST N-terminal" evidence="1">
    <location>
        <begin position="1"/>
        <end position="81"/>
    </location>
</feature>
<evidence type="ECO:0000313" key="4">
    <source>
        <dbReference type="Proteomes" id="UP000626210"/>
    </source>
</evidence>
<sequence>MKLYDTQRSGNAWKVRLMAGLLGIPVARQTLSIDRGDLARPEFLAIAPLAQVPVLELDDGSHLAESMAILYYLARPTAWWPAALADQARVLTWLAFEQERHMKPLAKLRLHLALHRNRDPQAPEMQAHAHEARQALALLEAQLQRQGATGWVATMDHPSIADVALYPYTRMAPMGGIDLEAYPGITAWLQRIEDLPGYAALFPGEPGRNLSTLEA</sequence>
<evidence type="ECO:0000259" key="2">
    <source>
        <dbReference type="PROSITE" id="PS50405"/>
    </source>
</evidence>
<organism evidence="3 4">
    <name type="scientific">Pseudorhodoferax aquiterrae</name>
    <dbReference type="NCBI Taxonomy" id="747304"/>
    <lineage>
        <taxon>Bacteria</taxon>
        <taxon>Pseudomonadati</taxon>
        <taxon>Pseudomonadota</taxon>
        <taxon>Betaproteobacteria</taxon>
        <taxon>Burkholderiales</taxon>
        <taxon>Comamonadaceae</taxon>
    </lineage>
</organism>
<dbReference type="SUPFAM" id="SSF52833">
    <property type="entry name" value="Thioredoxin-like"/>
    <property type="match status" value="1"/>
</dbReference>
<dbReference type="InterPro" id="IPR004046">
    <property type="entry name" value="GST_C"/>
</dbReference>
<dbReference type="InterPro" id="IPR010987">
    <property type="entry name" value="Glutathione-S-Trfase_C-like"/>
</dbReference>
<dbReference type="Gene3D" id="3.40.30.10">
    <property type="entry name" value="Glutaredoxin"/>
    <property type="match status" value="1"/>
</dbReference>
<keyword evidence="4" id="KW-1185">Reference proteome</keyword>
<dbReference type="SUPFAM" id="SSF47616">
    <property type="entry name" value="GST C-terminal domain-like"/>
    <property type="match status" value="1"/>
</dbReference>